<dbReference type="AlphaFoldDB" id="T1AZJ3"/>
<sequence length="600" mass="65627">MLQALMEYGARLDSEPGFKTREIRWRIDLDASGELIAVLPLGDGKRGQMHARCPDMHNMNAGGRAHFLVESAQTAVLLFKPNEDSKKIASAQARHDYFVGLLDAASAELPPMARLVAALRSTSARNAIRDALAERKAKPTDWITWRLGDFDPRTDGAMQAWWRQWRAEDLSAVAKPGKSAKPNPADVLCFLTGELVQPLATHPKISGLSGVGGLGMGDVMVGFDKAAFSSFGFEQSANAAMSAVAAQQYADGLNALIRNHSRKLANALVVHWFKEQISQDDDPYAWLVGLESDEQTEAAAQSRARALLDAIQSGQRSDLGDNRYHAMTLSGASGRVMVRDWMEGSFEDLVRNVEAWFTDLEVTAAHGAAPTRDSKFFEICLALIRNDRTKSITSNLEKLPAPVGATLWKTAVQHLPIPQPILAMALAQFRSERFTPDEKNREVFNHARMGLIKAYFVRLTPGGDPTVTAYLNPDHPDPAYHCGRLLAVLSNLQRAALGDVGAGVVQRYYAAASQTPGLILGRLAANARNHLGKLDGGLAYWFENQIADVMGRLGDRAPRILDLEGQSLFALGYYQQLAALRADAKERKSTTKTATIGDRQ</sequence>
<evidence type="ECO:0000313" key="1">
    <source>
        <dbReference type="EMBL" id="EQD61768.1"/>
    </source>
</evidence>
<comment type="caution">
    <text evidence="1">The sequence shown here is derived from an EMBL/GenBank/DDBJ whole genome shotgun (WGS) entry which is preliminary data.</text>
</comment>
<gene>
    <name evidence="1" type="ORF">B2A_03107</name>
</gene>
<reference evidence="1" key="2">
    <citation type="journal article" date="2014" name="ISME J.">
        <title>Microbial stratification in low pH oxic and suboxic macroscopic growths along an acid mine drainage.</title>
        <authorList>
            <person name="Mendez-Garcia C."/>
            <person name="Mesa V."/>
            <person name="Sprenger R.R."/>
            <person name="Richter M."/>
            <person name="Diez M.S."/>
            <person name="Solano J."/>
            <person name="Bargiela R."/>
            <person name="Golyshina O.V."/>
            <person name="Manteca A."/>
            <person name="Ramos J.L."/>
            <person name="Gallego J.R."/>
            <person name="Llorente I."/>
            <person name="Martins Dos Santos V.A."/>
            <person name="Jensen O.N."/>
            <person name="Pelaez A.I."/>
            <person name="Sanchez J."/>
            <person name="Ferrer M."/>
        </authorList>
    </citation>
    <scope>NUCLEOTIDE SEQUENCE</scope>
</reference>
<organism evidence="1">
    <name type="scientific">mine drainage metagenome</name>
    <dbReference type="NCBI Taxonomy" id="410659"/>
    <lineage>
        <taxon>unclassified sequences</taxon>
        <taxon>metagenomes</taxon>
        <taxon>ecological metagenomes</taxon>
    </lineage>
</organism>
<name>T1AZJ3_9ZZZZ</name>
<proteinExistence type="predicted"/>
<accession>T1AZJ3</accession>
<dbReference type="NCBIfam" id="TIGR01863">
    <property type="entry name" value="cas_Csd1"/>
    <property type="match status" value="1"/>
</dbReference>
<reference evidence="1" key="1">
    <citation type="submission" date="2013-08" db="EMBL/GenBank/DDBJ databases">
        <authorList>
            <person name="Mendez C."/>
            <person name="Richter M."/>
            <person name="Ferrer M."/>
            <person name="Sanchez J."/>
        </authorList>
    </citation>
    <scope>NUCLEOTIDE SEQUENCE</scope>
</reference>
<dbReference type="InterPro" id="IPR010144">
    <property type="entry name" value="CRISPR-assoc_prot_Csd1-typ"/>
</dbReference>
<dbReference type="Pfam" id="PF09709">
    <property type="entry name" value="Cas_Csd1"/>
    <property type="match status" value="1"/>
</dbReference>
<protein>
    <submittedName>
        <fullName evidence="1">Csd1 family CRISPR-associated protein</fullName>
    </submittedName>
</protein>
<dbReference type="EMBL" id="AUZZ01002086">
    <property type="protein sequence ID" value="EQD61768.1"/>
    <property type="molecule type" value="Genomic_DNA"/>
</dbReference>